<keyword evidence="3" id="KW-0663">Pyridoxal phosphate</keyword>
<comment type="function">
    <text evidence="1">The glycine cleavage system catalyzes the degradation of glycine. The P protein binds the alpha-amino group of glycine through its pyridoxal phosphate cofactor; CO(2) is released and the remaining methylamine moiety is then transferred to the lipoamide cofactor of the H protein.</text>
</comment>
<protein>
    <recommendedName>
        <fullName evidence="2">glycine dehydrogenase (aminomethyl-transferring)</fullName>
        <ecNumber evidence="2">1.4.4.2</ecNumber>
    </recommendedName>
</protein>
<accession>A0A430B622</accession>
<dbReference type="InterPro" id="IPR015422">
    <property type="entry name" value="PyrdxlP-dep_Trfase_small"/>
</dbReference>
<dbReference type="Gene3D" id="3.40.640.10">
    <property type="entry name" value="Type I PLP-dependent aspartate aminotransferase-like (Major domain)"/>
    <property type="match status" value="1"/>
</dbReference>
<dbReference type="Proteomes" id="UP000287605">
    <property type="component" value="Unassembled WGS sequence"/>
</dbReference>
<dbReference type="InterPro" id="IPR000192">
    <property type="entry name" value="Aminotrans_V_dom"/>
</dbReference>
<reference evidence="8 9" key="1">
    <citation type="submission" date="2017-05" db="EMBL/GenBank/DDBJ databases">
        <title>Vagococcus spp. assemblies.</title>
        <authorList>
            <person name="Gulvik C.A."/>
        </authorList>
    </citation>
    <scope>NUCLEOTIDE SEQUENCE [LARGE SCALE GENOMIC DNA]</scope>
    <source>
        <strain evidence="8 9">CCUG 51432</strain>
    </source>
</reference>
<dbReference type="GO" id="GO:0005829">
    <property type="term" value="C:cytosol"/>
    <property type="evidence" value="ECO:0007669"/>
    <property type="project" value="TreeGrafter"/>
</dbReference>
<dbReference type="Gene3D" id="3.90.1150.10">
    <property type="entry name" value="Aspartate Aminotransferase, domain 1"/>
    <property type="match status" value="1"/>
</dbReference>
<dbReference type="EMBL" id="NGKA01000001">
    <property type="protein sequence ID" value="RSU15761.1"/>
    <property type="molecule type" value="Genomic_DNA"/>
</dbReference>
<evidence type="ECO:0000259" key="7">
    <source>
        <dbReference type="Pfam" id="PF21478"/>
    </source>
</evidence>
<dbReference type="GO" id="GO:0019464">
    <property type="term" value="P:glycine decarboxylation via glycine cleavage system"/>
    <property type="evidence" value="ECO:0007669"/>
    <property type="project" value="TreeGrafter"/>
</dbReference>
<dbReference type="GO" id="GO:0016594">
    <property type="term" value="F:glycine binding"/>
    <property type="evidence" value="ECO:0007669"/>
    <property type="project" value="TreeGrafter"/>
</dbReference>
<dbReference type="Pfam" id="PF21478">
    <property type="entry name" value="GcvP2_C"/>
    <property type="match status" value="1"/>
</dbReference>
<dbReference type="InterPro" id="IPR015424">
    <property type="entry name" value="PyrdxlP-dep_Trfase"/>
</dbReference>
<comment type="catalytic activity">
    <reaction evidence="5">
        <text>N(6)-[(R)-lipoyl]-L-lysyl-[glycine-cleavage complex H protein] + glycine + H(+) = N(6)-[(R)-S(8)-aminomethyldihydrolipoyl]-L-lysyl-[glycine-cleavage complex H protein] + CO2</text>
        <dbReference type="Rhea" id="RHEA:24304"/>
        <dbReference type="Rhea" id="RHEA-COMP:10494"/>
        <dbReference type="Rhea" id="RHEA-COMP:10495"/>
        <dbReference type="ChEBI" id="CHEBI:15378"/>
        <dbReference type="ChEBI" id="CHEBI:16526"/>
        <dbReference type="ChEBI" id="CHEBI:57305"/>
        <dbReference type="ChEBI" id="CHEBI:83099"/>
        <dbReference type="ChEBI" id="CHEBI:83143"/>
        <dbReference type="EC" id="1.4.4.2"/>
    </reaction>
</comment>
<sequence>MINDRWRQSKWLEPLVYDLGSPGERGIIAVELEEEIRNVVGDPLDLLPKEILRKTPPHLPEVGQPRLMKHYVRLSQELTCEDNTTMFPLGTCTMKYNPKSHERIAETPRFTELHPRQDEKTVQGILEIMYKFQDYLKAISGFSSVSLQPACGSQGVFTNMRIIRSYQEDKGFGMDKKDEIITTVFSHPSNPATPAMSGYKVITLYPDETGFPSVEKFKAAISERTAGMIIGCPDDTGIYNPNIMEITKAVHDAGGLCILDSANANGYFGWARAKEAGFDMTHWNLHKSFSTPHGGAGPGAGPIAVREDLAKYLPTPKINFDGERYYWDYNLPSSVGVVRPFFGNTGVILRAFAWVTSLGGEGLREVTQTAVLNNNYLRMLLEKIPGVQVAYETKDRLHEIRWNLNQVYAETGVNSFQMIARICDYGVGDTFPSHFPYIVENPITPEPTETYSKEEIEEYAAIVKRVVEECYETPEIVMTAPHNSAMPHVPWETMFDPTQIAPCRTVWLKLQKK</sequence>
<evidence type="ECO:0000256" key="3">
    <source>
        <dbReference type="ARBA" id="ARBA00022898"/>
    </source>
</evidence>
<dbReference type="EC" id="1.4.4.2" evidence="2"/>
<dbReference type="PANTHER" id="PTHR11773">
    <property type="entry name" value="GLYCINE DEHYDROGENASE, DECARBOXYLATING"/>
    <property type="match status" value="1"/>
</dbReference>
<dbReference type="Pfam" id="PF00266">
    <property type="entry name" value="Aminotran_5"/>
    <property type="match status" value="1"/>
</dbReference>
<evidence type="ECO:0000256" key="4">
    <source>
        <dbReference type="ARBA" id="ARBA00023002"/>
    </source>
</evidence>
<evidence type="ECO:0000259" key="6">
    <source>
        <dbReference type="Pfam" id="PF00266"/>
    </source>
</evidence>
<dbReference type="InterPro" id="IPR015421">
    <property type="entry name" value="PyrdxlP-dep_Trfase_major"/>
</dbReference>
<dbReference type="NCBIfam" id="NF003346">
    <property type="entry name" value="PRK04366.1"/>
    <property type="match status" value="1"/>
</dbReference>
<proteinExistence type="predicted"/>
<dbReference type="GO" id="GO:0004375">
    <property type="term" value="F:glycine dehydrogenase (decarboxylating) activity"/>
    <property type="evidence" value="ECO:0007669"/>
    <property type="project" value="UniProtKB-EC"/>
</dbReference>
<keyword evidence="4" id="KW-0560">Oxidoreductase</keyword>
<evidence type="ECO:0000256" key="1">
    <source>
        <dbReference type="ARBA" id="ARBA00003788"/>
    </source>
</evidence>
<evidence type="ECO:0000313" key="9">
    <source>
        <dbReference type="Proteomes" id="UP000287605"/>
    </source>
</evidence>
<feature type="domain" description="Aminotransferase class V" evidence="6">
    <location>
        <begin position="174"/>
        <end position="294"/>
    </location>
</feature>
<organism evidence="8 9">
    <name type="scientific">Vagococcus elongatus</name>
    <dbReference type="NCBI Taxonomy" id="180344"/>
    <lineage>
        <taxon>Bacteria</taxon>
        <taxon>Bacillati</taxon>
        <taxon>Bacillota</taxon>
        <taxon>Bacilli</taxon>
        <taxon>Lactobacillales</taxon>
        <taxon>Enterococcaceae</taxon>
        <taxon>Vagococcus</taxon>
    </lineage>
</organism>
<dbReference type="Gene3D" id="6.20.440.10">
    <property type="match status" value="1"/>
</dbReference>
<dbReference type="GO" id="GO:0005960">
    <property type="term" value="C:glycine cleavage complex"/>
    <property type="evidence" value="ECO:0007669"/>
    <property type="project" value="TreeGrafter"/>
</dbReference>
<dbReference type="PANTHER" id="PTHR11773:SF1">
    <property type="entry name" value="GLYCINE DEHYDROGENASE (DECARBOXYLATING), MITOCHONDRIAL"/>
    <property type="match status" value="1"/>
</dbReference>
<dbReference type="InterPro" id="IPR049316">
    <property type="entry name" value="GDC-P_C"/>
</dbReference>
<evidence type="ECO:0000256" key="2">
    <source>
        <dbReference type="ARBA" id="ARBA00012134"/>
    </source>
</evidence>
<comment type="caution">
    <text evidence="8">The sequence shown here is derived from an EMBL/GenBank/DDBJ whole genome shotgun (WGS) entry which is preliminary data.</text>
</comment>
<feature type="domain" description="Glycine dehydrogenase C-terminal" evidence="7">
    <location>
        <begin position="367"/>
        <end position="476"/>
    </location>
</feature>
<keyword evidence="9" id="KW-1185">Reference proteome</keyword>
<name>A0A430B622_9ENTE</name>
<evidence type="ECO:0000256" key="5">
    <source>
        <dbReference type="ARBA" id="ARBA00049026"/>
    </source>
</evidence>
<dbReference type="SUPFAM" id="SSF53383">
    <property type="entry name" value="PLP-dependent transferases"/>
    <property type="match status" value="1"/>
</dbReference>
<dbReference type="InterPro" id="IPR020581">
    <property type="entry name" value="GDC_P"/>
</dbReference>
<gene>
    <name evidence="8" type="ORF">CBF29_00060</name>
</gene>
<evidence type="ECO:0000313" key="8">
    <source>
        <dbReference type="EMBL" id="RSU15761.1"/>
    </source>
</evidence>
<dbReference type="GO" id="GO:0030170">
    <property type="term" value="F:pyridoxal phosphate binding"/>
    <property type="evidence" value="ECO:0007669"/>
    <property type="project" value="TreeGrafter"/>
</dbReference>
<dbReference type="AlphaFoldDB" id="A0A430B622"/>